<evidence type="ECO:0000313" key="3">
    <source>
        <dbReference type="EMBL" id="RDH84003.1"/>
    </source>
</evidence>
<proteinExistence type="predicted"/>
<dbReference type="Pfam" id="PF14258">
    <property type="entry name" value="DUF4350"/>
    <property type="match status" value="1"/>
</dbReference>
<dbReference type="EMBL" id="QFXC01000008">
    <property type="protein sequence ID" value="RDH84003.1"/>
    <property type="molecule type" value="Genomic_DNA"/>
</dbReference>
<keyword evidence="4" id="KW-1185">Reference proteome</keyword>
<protein>
    <recommendedName>
        <fullName evidence="2">DUF4350 domain-containing protein</fullName>
    </recommendedName>
</protein>
<gene>
    <name evidence="3" type="ORF">DIZ80_07665</name>
</gene>
<dbReference type="Proteomes" id="UP000254266">
    <property type="component" value="Unassembled WGS sequence"/>
</dbReference>
<reference evidence="3 4" key="1">
    <citation type="journal article" date="2018" name="ISME J.">
        <title>Endosymbiont genomes yield clues of tubeworm success.</title>
        <authorList>
            <person name="Li Y."/>
            <person name="Liles M.R."/>
            <person name="Halanych K.M."/>
        </authorList>
    </citation>
    <scope>NUCLEOTIDE SEQUENCE [LARGE SCALE GENOMIC DNA]</scope>
    <source>
        <strain evidence="3">A1464</strain>
    </source>
</reference>
<name>A0A370DGN9_9GAMM</name>
<dbReference type="InterPro" id="IPR025646">
    <property type="entry name" value="DUF4350"/>
</dbReference>
<feature type="transmembrane region" description="Helical" evidence="1">
    <location>
        <begin position="12"/>
        <end position="30"/>
    </location>
</feature>
<keyword evidence="1" id="KW-0472">Membrane</keyword>
<organism evidence="3 4">
    <name type="scientific">endosymbiont of Galathealinum brachiosum</name>
    <dbReference type="NCBI Taxonomy" id="2200906"/>
    <lineage>
        <taxon>Bacteria</taxon>
        <taxon>Pseudomonadati</taxon>
        <taxon>Pseudomonadota</taxon>
        <taxon>Gammaproteobacteria</taxon>
        <taxon>sulfur-oxidizing symbionts</taxon>
    </lineage>
</organism>
<comment type="caution">
    <text evidence="3">The sequence shown here is derived from an EMBL/GenBank/DDBJ whole genome shotgun (WGS) entry which is preliminary data.</text>
</comment>
<accession>A0A370DGN9</accession>
<feature type="transmembrane region" description="Helical" evidence="1">
    <location>
        <begin position="266"/>
        <end position="285"/>
    </location>
</feature>
<sequence length="393" mass="45782">MALTSNKNTSDTLLYVVLTLLVIGIAGWLYTKLEYRIVEEDKGYQGEAKTNAYLAAEFFLLRMGQKAEKIKLFSSKQTRLNINDTLLIPSVRLAFDTRRSEEMLEWVERGGHLIITGQPDTENESSRRDHILEKLGLYLERQSLNEDSTQDDEPVDIAISDEDDFWHIDFDDYLVVSSTSEFDSEIIWSIEDEDRVHAIQVKVGNGRLTLLSDMRIFRNEYIVEYDHAAFLFSLTNDQLFSGEAGIFYYSLYEDQMSLMQWLWENAKPLVLSLFALGVIVLWMLIPRFGPLINIHQPVRRQFLNHLTASGNYHWREGHYYQLISEVRKQLSLQVKLKYPEWSDLSKQSQVLHFTEISKLESASIEKALFDTEIETVNDFINKIKILEKLRKSL</sequence>
<evidence type="ECO:0000256" key="1">
    <source>
        <dbReference type="SAM" id="Phobius"/>
    </source>
</evidence>
<keyword evidence="1" id="KW-0812">Transmembrane</keyword>
<evidence type="ECO:0000259" key="2">
    <source>
        <dbReference type="Pfam" id="PF14258"/>
    </source>
</evidence>
<evidence type="ECO:0000313" key="4">
    <source>
        <dbReference type="Proteomes" id="UP000254266"/>
    </source>
</evidence>
<keyword evidence="1" id="KW-1133">Transmembrane helix</keyword>
<dbReference type="AlphaFoldDB" id="A0A370DGN9"/>
<feature type="domain" description="DUF4350" evidence="2">
    <location>
        <begin position="82"/>
        <end position="235"/>
    </location>
</feature>